<evidence type="ECO:0000256" key="2">
    <source>
        <dbReference type="ARBA" id="ARBA00006555"/>
    </source>
</evidence>
<dbReference type="InterPro" id="IPR051045">
    <property type="entry name" value="TonB-dependent_transducer"/>
</dbReference>
<evidence type="ECO:0000313" key="11">
    <source>
        <dbReference type="EMBL" id="MFC0677739.1"/>
    </source>
</evidence>
<dbReference type="SUPFAM" id="SSF74653">
    <property type="entry name" value="TolA/TonB C-terminal domain"/>
    <property type="match status" value="1"/>
</dbReference>
<keyword evidence="12" id="KW-1185">Reference proteome</keyword>
<comment type="similarity">
    <text evidence="2">Belongs to the TonB family.</text>
</comment>
<evidence type="ECO:0000256" key="8">
    <source>
        <dbReference type="ARBA" id="ARBA00022989"/>
    </source>
</evidence>
<evidence type="ECO:0000256" key="6">
    <source>
        <dbReference type="ARBA" id="ARBA00022692"/>
    </source>
</evidence>
<dbReference type="PROSITE" id="PS52015">
    <property type="entry name" value="TONB_CTD"/>
    <property type="match status" value="1"/>
</dbReference>
<accession>A0ABV6RME6</accession>
<gene>
    <name evidence="11" type="ORF">ACFFGH_07795</name>
</gene>
<dbReference type="Pfam" id="PF03544">
    <property type="entry name" value="TonB_C"/>
    <property type="match status" value="1"/>
</dbReference>
<keyword evidence="7" id="KW-0653">Protein transport</keyword>
<sequence>MSAKPAGAFWTGASVALLVLAGCGEAPPPRAPIPRTQPLARVTPPPAYPESLACDSVGGKTILLIDVGVEGKPTSIRVQSGSGQEALDAAAVEAVRGWQFTPATLGGRPVSTPIQVPITFTPPTVRPDRCFVLDEKRARGEQG</sequence>
<dbReference type="PANTHER" id="PTHR33446">
    <property type="entry name" value="PROTEIN TONB-RELATED"/>
    <property type="match status" value="1"/>
</dbReference>
<dbReference type="NCBIfam" id="TIGR01352">
    <property type="entry name" value="tonB_Cterm"/>
    <property type="match status" value="1"/>
</dbReference>
<dbReference type="Gene3D" id="3.30.1150.10">
    <property type="match status" value="1"/>
</dbReference>
<protein>
    <submittedName>
        <fullName evidence="11">Energy transducer TonB</fullName>
    </submittedName>
</protein>
<evidence type="ECO:0000256" key="9">
    <source>
        <dbReference type="ARBA" id="ARBA00023136"/>
    </source>
</evidence>
<evidence type="ECO:0000256" key="1">
    <source>
        <dbReference type="ARBA" id="ARBA00004383"/>
    </source>
</evidence>
<comment type="subcellular location">
    <subcellularLocation>
        <location evidence="1">Cell inner membrane</location>
        <topology evidence="1">Single-pass membrane protein</topology>
        <orientation evidence="1">Periplasmic side</orientation>
    </subcellularLocation>
</comment>
<keyword evidence="6" id="KW-0812">Transmembrane</keyword>
<dbReference type="RefSeq" id="WP_386666659.1">
    <property type="nucleotide sequence ID" value="NZ_JBHLTG010000001.1"/>
</dbReference>
<feature type="domain" description="TonB C-terminal" evidence="10">
    <location>
        <begin position="33"/>
        <end position="129"/>
    </location>
</feature>
<comment type="caution">
    <text evidence="11">The sequence shown here is derived from an EMBL/GenBank/DDBJ whole genome shotgun (WGS) entry which is preliminary data.</text>
</comment>
<organism evidence="11 12">
    <name type="scientific">Lysobacter korlensis</name>
    <dbReference type="NCBI Taxonomy" id="553636"/>
    <lineage>
        <taxon>Bacteria</taxon>
        <taxon>Pseudomonadati</taxon>
        <taxon>Pseudomonadota</taxon>
        <taxon>Gammaproteobacteria</taxon>
        <taxon>Lysobacterales</taxon>
        <taxon>Lysobacteraceae</taxon>
        <taxon>Lysobacter</taxon>
    </lineage>
</organism>
<evidence type="ECO:0000256" key="3">
    <source>
        <dbReference type="ARBA" id="ARBA00022448"/>
    </source>
</evidence>
<dbReference type="Proteomes" id="UP001589896">
    <property type="component" value="Unassembled WGS sequence"/>
</dbReference>
<dbReference type="InterPro" id="IPR037682">
    <property type="entry name" value="TonB_C"/>
</dbReference>
<evidence type="ECO:0000256" key="7">
    <source>
        <dbReference type="ARBA" id="ARBA00022927"/>
    </source>
</evidence>
<keyword evidence="8" id="KW-1133">Transmembrane helix</keyword>
<evidence type="ECO:0000313" key="12">
    <source>
        <dbReference type="Proteomes" id="UP001589896"/>
    </source>
</evidence>
<dbReference type="PANTHER" id="PTHR33446:SF2">
    <property type="entry name" value="PROTEIN TONB"/>
    <property type="match status" value="1"/>
</dbReference>
<dbReference type="EMBL" id="JBHLTG010000001">
    <property type="protein sequence ID" value="MFC0677739.1"/>
    <property type="molecule type" value="Genomic_DNA"/>
</dbReference>
<reference evidence="11 12" key="1">
    <citation type="submission" date="2024-09" db="EMBL/GenBank/DDBJ databases">
        <authorList>
            <person name="Sun Q."/>
            <person name="Mori K."/>
        </authorList>
    </citation>
    <scope>NUCLEOTIDE SEQUENCE [LARGE SCALE GENOMIC DNA]</scope>
    <source>
        <strain evidence="11 12">KCTC 23076</strain>
    </source>
</reference>
<dbReference type="PROSITE" id="PS51257">
    <property type="entry name" value="PROKAR_LIPOPROTEIN"/>
    <property type="match status" value="1"/>
</dbReference>
<keyword evidence="3" id="KW-0813">Transport</keyword>
<keyword evidence="9" id="KW-0472">Membrane</keyword>
<evidence type="ECO:0000256" key="5">
    <source>
        <dbReference type="ARBA" id="ARBA00022519"/>
    </source>
</evidence>
<keyword evidence="4" id="KW-1003">Cell membrane</keyword>
<proteinExistence type="inferred from homology"/>
<dbReference type="InterPro" id="IPR006260">
    <property type="entry name" value="TonB/TolA_C"/>
</dbReference>
<keyword evidence="5" id="KW-0997">Cell inner membrane</keyword>
<evidence type="ECO:0000256" key="4">
    <source>
        <dbReference type="ARBA" id="ARBA00022475"/>
    </source>
</evidence>
<name>A0ABV6RME6_9GAMM</name>
<evidence type="ECO:0000259" key="10">
    <source>
        <dbReference type="PROSITE" id="PS52015"/>
    </source>
</evidence>